<feature type="transmembrane region" description="Helical" evidence="1">
    <location>
        <begin position="143"/>
        <end position="161"/>
    </location>
</feature>
<proteinExistence type="predicted"/>
<name>A0ABT0S231_9SPHN</name>
<feature type="transmembrane region" description="Helical" evidence="1">
    <location>
        <begin position="21"/>
        <end position="42"/>
    </location>
</feature>
<feature type="domain" description="DUF1206" evidence="2">
    <location>
        <begin position="108"/>
        <end position="167"/>
    </location>
</feature>
<evidence type="ECO:0000313" key="3">
    <source>
        <dbReference type="EMBL" id="MCL6729903.1"/>
    </source>
</evidence>
<keyword evidence="1" id="KW-0812">Transmembrane</keyword>
<dbReference type="RefSeq" id="WP_249831369.1">
    <property type="nucleotide sequence ID" value="NZ_JAMGBE010000002.1"/>
</dbReference>
<keyword evidence="1" id="KW-1133">Transmembrane helix</keyword>
<dbReference type="Proteomes" id="UP001165342">
    <property type="component" value="Unassembled WGS sequence"/>
</dbReference>
<comment type="caution">
    <text evidence="3">The sequence shown here is derived from an EMBL/GenBank/DDBJ whole genome shotgun (WGS) entry which is preliminary data.</text>
</comment>
<reference evidence="3" key="1">
    <citation type="submission" date="2022-05" db="EMBL/GenBank/DDBJ databases">
        <authorList>
            <person name="Jo J.-H."/>
            <person name="Im W.-T."/>
        </authorList>
    </citation>
    <scope>NUCLEOTIDE SEQUENCE</scope>
    <source>
        <strain evidence="3">SE220</strain>
    </source>
</reference>
<evidence type="ECO:0000313" key="4">
    <source>
        <dbReference type="Proteomes" id="UP001165342"/>
    </source>
</evidence>
<evidence type="ECO:0000256" key="1">
    <source>
        <dbReference type="SAM" id="Phobius"/>
    </source>
</evidence>
<dbReference type="Pfam" id="PF06724">
    <property type="entry name" value="DUF1206"/>
    <property type="match status" value="3"/>
</dbReference>
<feature type="domain" description="DUF1206" evidence="2">
    <location>
        <begin position="25"/>
        <end position="86"/>
    </location>
</feature>
<keyword evidence="1" id="KW-0472">Membrane</keyword>
<keyword evidence="4" id="KW-1185">Reference proteome</keyword>
<dbReference type="InterPro" id="IPR009597">
    <property type="entry name" value="DUF1206"/>
</dbReference>
<feature type="transmembrane region" description="Helical" evidence="1">
    <location>
        <begin position="193"/>
        <end position="212"/>
    </location>
</feature>
<gene>
    <name evidence="3" type="ORF">LZ538_07515</name>
</gene>
<sequence>MNPSAPLDRAAELARESRFLTLCRVGFLGRGILYILIAWLALQTGRTEDLTGALEYLGHGSGRILLIVIAAGLAAYGLWRLADAAFGIENPGPDGKALRKRSAAGFIGLIYLYLSYKAVRIILAGHAGTMNAQEQADTVLDLPGGAVVLGIAAAVLAVAGLNQFRKAGKCTFLYNLDYRAQAPLAKWLGRIGYAARGVIFLTIAYLIGKAALDGTSNEAGGMEQALDFFSGPVLWAVALGLALFGAFSIIEALFRRIHEPPPPEEIKQKVERKLT</sequence>
<feature type="transmembrane region" description="Helical" evidence="1">
    <location>
        <begin position="62"/>
        <end position="82"/>
    </location>
</feature>
<feature type="transmembrane region" description="Helical" evidence="1">
    <location>
        <begin position="232"/>
        <end position="254"/>
    </location>
</feature>
<evidence type="ECO:0000259" key="2">
    <source>
        <dbReference type="Pfam" id="PF06724"/>
    </source>
</evidence>
<protein>
    <submittedName>
        <fullName evidence="3">DUF1206 domain-containing protein</fullName>
    </submittedName>
</protein>
<organism evidence="3 4">
    <name type="scientific">Sphingomonas hankyongi</name>
    <dbReference type="NCBI Taxonomy" id="2908209"/>
    <lineage>
        <taxon>Bacteria</taxon>
        <taxon>Pseudomonadati</taxon>
        <taxon>Pseudomonadota</taxon>
        <taxon>Alphaproteobacteria</taxon>
        <taxon>Sphingomonadales</taxon>
        <taxon>Sphingomonadaceae</taxon>
        <taxon>Sphingomonas</taxon>
    </lineage>
</organism>
<feature type="transmembrane region" description="Helical" evidence="1">
    <location>
        <begin position="103"/>
        <end position="123"/>
    </location>
</feature>
<accession>A0ABT0S231</accession>
<feature type="domain" description="DUF1206" evidence="2">
    <location>
        <begin position="191"/>
        <end position="255"/>
    </location>
</feature>
<dbReference type="EMBL" id="JAMGBE010000002">
    <property type="protein sequence ID" value="MCL6729903.1"/>
    <property type="molecule type" value="Genomic_DNA"/>
</dbReference>